<dbReference type="EMBL" id="JAUJEB010000015">
    <property type="protein sequence ID" value="MDN5217306.1"/>
    <property type="molecule type" value="Genomic_DNA"/>
</dbReference>
<keyword evidence="4 5" id="KW-0472">Membrane</keyword>
<keyword evidence="3 5" id="KW-1133">Transmembrane helix</keyword>
<keyword evidence="8" id="KW-1185">Reference proteome</keyword>
<comment type="subcellular location">
    <subcellularLocation>
        <location evidence="1">Membrane</location>
        <topology evidence="1">Multi-pass membrane protein</topology>
    </subcellularLocation>
</comment>
<dbReference type="Proteomes" id="UP001172083">
    <property type="component" value="Unassembled WGS sequence"/>
</dbReference>
<protein>
    <submittedName>
        <fullName evidence="7">DoxX family protein</fullName>
    </submittedName>
</protein>
<sequence>MKIVTYIIRFLIALLFIWAGVEKLFFPYDPSVFKSDTEMTDPRFFEFYDFLQGTGYLYFVGFFQLLNGLLLVFKRTYLLGAVMMVPLMLCLLMTHVFISRYMDFIIFDAVTFLLNAFLILQHYKTLKRTFLQPQRTWI</sequence>
<reference evidence="7" key="1">
    <citation type="submission" date="2023-06" db="EMBL/GenBank/DDBJ databases">
        <title>Genomic of Agaribacillus aureum.</title>
        <authorList>
            <person name="Wang G."/>
        </authorList>
    </citation>
    <scope>NUCLEOTIDE SEQUENCE</scope>
    <source>
        <strain evidence="7">BMA12</strain>
    </source>
</reference>
<feature type="transmembrane region" description="Helical" evidence="5">
    <location>
        <begin position="7"/>
        <end position="26"/>
    </location>
</feature>
<feature type="domain" description="Methylamine utilisation protein MauE" evidence="6">
    <location>
        <begin position="1"/>
        <end position="98"/>
    </location>
</feature>
<organism evidence="7 8">
    <name type="scientific">Agaribacillus aureus</name>
    <dbReference type="NCBI Taxonomy" id="3051825"/>
    <lineage>
        <taxon>Bacteria</taxon>
        <taxon>Pseudomonadati</taxon>
        <taxon>Bacteroidota</taxon>
        <taxon>Cytophagia</taxon>
        <taxon>Cytophagales</taxon>
        <taxon>Splendidivirgaceae</taxon>
        <taxon>Agaribacillus</taxon>
    </lineage>
</organism>
<gene>
    <name evidence="7" type="ORF">QQ020_34855</name>
</gene>
<evidence type="ECO:0000256" key="1">
    <source>
        <dbReference type="ARBA" id="ARBA00004141"/>
    </source>
</evidence>
<evidence type="ECO:0000313" key="7">
    <source>
        <dbReference type="EMBL" id="MDN5217306.1"/>
    </source>
</evidence>
<feature type="transmembrane region" description="Helical" evidence="5">
    <location>
        <begin position="104"/>
        <end position="123"/>
    </location>
</feature>
<accession>A0ABT8LJE4</accession>
<dbReference type="InterPro" id="IPR009908">
    <property type="entry name" value="Methylamine_util_MauE"/>
</dbReference>
<proteinExistence type="predicted"/>
<evidence type="ECO:0000256" key="3">
    <source>
        <dbReference type="ARBA" id="ARBA00022989"/>
    </source>
</evidence>
<feature type="transmembrane region" description="Helical" evidence="5">
    <location>
        <begin position="78"/>
        <end position="98"/>
    </location>
</feature>
<evidence type="ECO:0000256" key="4">
    <source>
        <dbReference type="ARBA" id="ARBA00023136"/>
    </source>
</evidence>
<comment type="caution">
    <text evidence="7">The sequence shown here is derived from an EMBL/GenBank/DDBJ whole genome shotgun (WGS) entry which is preliminary data.</text>
</comment>
<evidence type="ECO:0000259" key="6">
    <source>
        <dbReference type="Pfam" id="PF07291"/>
    </source>
</evidence>
<name>A0ABT8LJE4_9BACT</name>
<evidence type="ECO:0000313" key="8">
    <source>
        <dbReference type="Proteomes" id="UP001172083"/>
    </source>
</evidence>
<dbReference type="Pfam" id="PF07291">
    <property type="entry name" value="MauE"/>
    <property type="match status" value="1"/>
</dbReference>
<evidence type="ECO:0000256" key="2">
    <source>
        <dbReference type="ARBA" id="ARBA00022692"/>
    </source>
</evidence>
<keyword evidence="2 5" id="KW-0812">Transmembrane</keyword>
<dbReference type="RefSeq" id="WP_346762643.1">
    <property type="nucleotide sequence ID" value="NZ_JAUJEB010000015.1"/>
</dbReference>
<feature type="transmembrane region" description="Helical" evidence="5">
    <location>
        <begin position="55"/>
        <end position="73"/>
    </location>
</feature>
<evidence type="ECO:0000256" key="5">
    <source>
        <dbReference type="SAM" id="Phobius"/>
    </source>
</evidence>